<dbReference type="Proteomes" id="UP000019151">
    <property type="component" value="Plasmid 1"/>
</dbReference>
<organism evidence="1 2">
    <name type="scientific">Gemmatirosa kalamazoonensis</name>
    <dbReference type="NCBI Taxonomy" id="861299"/>
    <lineage>
        <taxon>Bacteria</taxon>
        <taxon>Pseudomonadati</taxon>
        <taxon>Gemmatimonadota</taxon>
        <taxon>Gemmatimonadia</taxon>
        <taxon>Gemmatimonadales</taxon>
        <taxon>Gemmatimonadaceae</taxon>
        <taxon>Gemmatirosa</taxon>
    </lineage>
</organism>
<keyword evidence="1" id="KW-0614">Plasmid</keyword>
<evidence type="ECO:0000313" key="2">
    <source>
        <dbReference type="Proteomes" id="UP000019151"/>
    </source>
</evidence>
<protein>
    <submittedName>
        <fullName evidence="1">Uncharacterized protein</fullName>
    </submittedName>
</protein>
<dbReference type="InParanoid" id="W0RP87"/>
<dbReference type="HOGENOM" id="CLU_2633006_0_0_0"/>
<sequence length="77" mass="8725">MHAIRAFIRSHLYGAHATPHTTRDAARSHTPVVATRPDAMPRRRRARALTRALVRALRSFDPRHHGAHADWPAPVPR</sequence>
<geneLocation type="plasmid" evidence="1 2">
    <name>1</name>
</geneLocation>
<keyword evidence="2" id="KW-1185">Reference proteome</keyword>
<dbReference type="AlphaFoldDB" id="W0RP87"/>
<evidence type="ECO:0000313" key="1">
    <source>
        <dbReference type="EMBL" id="AHG92814.1"/>
    </source>
</evidence>
<dbReference type="EMBL" id="CP007129">
    <property type="protein sequence ID" value="AHG92814.1"/>
    <property type="molecule type" value="Genomic_DNA"/>
</dbReference>
<accession>W0RP87</accession>
<gene>
    <name evidence="1" type="ORF">J421_5279</name>
</gene>
<name>W0RP87_9BACT</name>
<proteinExistence type="predicted"/>
<reference evidence="1 2" key="1">
    <citation type="journal article" date="2014" name="Genome Announc.">
        <title>Genome Sequence and Methylome of Soil Bacterium Gemmatirosa kalamazoonensis KBS708T, a Member of the Rarely Cultivated Gemmatimonadetes Phylum.</title>
        <authorList>
            <person name="Debruyn J.M."/>
            <person name="Radosevich M."/>
            <person name="Wommack K.E."/>
            <person name="Polson S.W."/>
            <person name="Hauser L.J."/>
            <person name="Fawaz M.N."/>
            <person name="Korlach J."/>
            <person name="Tsai Y.C."/>
        </authorList>
    </citation>
    <scope>NUCLEOTIDE SEQUENCE [LARGE SCALE GENOMIC DNA]</scope>
    <source>
        <strain evidence="1 2">KBS708</strain>
        <plasmid evidence="2">Plasmid 1</plasmid>
    </source>
</reference>
<dbReference type="KEGG" id="gba:J421_5279"/>